<keyword evidence="1" id="KW-0732">Signal</keyword>
<dbReference type="EMBL" id="CP009806">
    <property type="protein sequence ID" value="ATZ47488.1"/>
    <property type="molecule type" value="Genomic_DNA"/>
</dbReference>
<dbReference type="OrthoDB" id="3937708at2759"/>
<keyword evidence="3" id="KW-1185">Reference proteome</keyword>
<evidence type="ECO:0000256" key="1">
    <source>
        <dbReference type="SAM" id="SignalP"/>
    </source>
</evidence>
<gene>
    <name evidence="2" type="ORF">BCIN_02g07630</name>
</gene>
<reference evidence="2 3" key="1">
    <citation type="journal article" date="2011" name="PLoS Genet.">
        <title>Genomic analysis of the necrotrophic fungal pathogens Sclerotinia sclerotiorum and Botrytis cinerea.</title>
        <authorList>
            <person name="Amselem J."/>
            <person name="Cuomo C.A."/>
            <person name="van Kan J.A."/>
            <person name="Viaud M."/>
            <person name="Benito E.P."/>
            <person name="Couloux A."/>
            <person name="Coutinho P.M."/>
            <person name="de Vries R.P."/>
            <person name="Dyer P.S."/>
            <person name="Fillinger S."/>
            <person name="Fournier E."/>
            <person name="Gout L."/>
            <person name="Hahn M."/>
            <person name="Kohn L."/>
            <person name="Lapalu N."/>
            <person name="Plummer K.M."/>
            <person name="Pradier J.M."/>
            <person name="Quevillon E."/>
            <person name="Sharon A."/>
            <person name="Simon A."/>
            <person name="ten Have A."/>
            <person name="Tudzynski B."/>
            <person name="Tudzynski P."/>
            <person name="Wincker P."/>
            <person name="Andrew M."/>
            <person name="Anthouard V."/>
            <person name="Beever R.E."/>
            <person name="Beffa R."/>
            <person name="Benoit I."/>
            <person name="Bouzid O."/>
            <person name="Brault B."/>
            <person name="Chen Z."/>
            <person name="Choquer M."/>
            <person name="Collemare J."/>
            <person name="Cotton P."/>
            <person name="Danchin E.G."/>
            <person name="Da Silva C."/>
            <person name="Gautier A."/>
            <person name="Giraud C."/>
            <person name="Giraud T."/>
            <person name="Gonzalez C."/>
            <person name="Grossetete S."/>
            <person name="Guldener U."/>
            <person name="Henrissat B."/>
            <person name="Howlett B.J."/>
            <person name="Kodira C."/>
            <person name="Kretschmer M."/>
            <person name="Lappartient A."/>
            <person name="Leroch M."/>
            <person name="Levis C."/>
            <person name="Mauceli E."/>
            <person name="Neuveglise C."/>
            <person name="Oeser B."/>
            <person name="Pearson M."/>
            <person name="Poulain J."/>
            <person name="Poussereau N."/>
            <person name="Quesneville H."/>
            <person name="Rascle C."/>
            <person name="Schumacher J."/>
            <person name="Segurens B."/>
            <person name="Sexton A."/>
            <person name="Silva E."/>
            <person name="Sirven C."/>
            <person name="Soanes D.M."/>
            <person name="Talbot N.J."/>
            <person name="Templeton M."/>
            <person name="Yandava C."/>
            <person name="Yarden O."/>
            <person name="Zeng Q."/>
            <person name="Rollins J.A."/>
            <person name="Lebrun M.H."/>
            <person name="Dickman M."/>
        </authorList>
    </citation>
    <scope>NUCLEOTIDE SEQUENCE [LARGE SCALE GENOMIC DNA]</scope>
    <source>
        <strain evidence="2 3">B05.10</strain>
    </source>
</reference>
<reference evidence="2 3" key="3">
    <citation type="journal article" date="2017" name="Mol. Plant Pathol.">
        <title>A gapless genome sequence of the fungus Botrytis cinerea.</title>
        <authorList>
            <person name="Van Kan J.A."/>
            <person name="Stassen J.H."/>
            <person name="Mosbach A."/>
            <person name="Van Der Lee T.A."/>
            <person name="Faino L."/>
            <person name="Farmer A.D."/>
            <person name="Papasotiriou D.G."/>
            <person name="Zhou S."/>
            <person name="Seidl M.F."/>
            <person name="Cottam E."/>
            <person name="Edel D."/>
            <person name="Hahn M."/>
            <person name="Schwartz D.C."/>
            <person name="Dietrich R.A."/>
            <person name="Widdison S."/>
            <person name="Scalliet G."/>
        </authorList>
    </citation>
    <scope>NUCLEOTIDE SEQUENCE [LARGE SCALE GENOMIC DNA]</scope>
    <source>
        <strain evidence="2 3">B05.10</strain>
    </source>
</reference>
<evidence type="ECO:0000313" key="3">
    <source>
        <dbReference type="Proteomes" id="UP000001798"/>
    </source>
</evidence>
<feature type="chain" id="PRO_5016980276" evidence="1">
    <location>
        <begin position="25"/>
        <end position="408"/>
    </location>
</feature>
<organism evidence="2 3">
    <name type="scientific">Botryotinia fuckeliana (strain B05.10)</name>
    <name type="common">Noble rot fungus</name>
    <name type="synonym">Botrytis cinerea</name>
    <dbReference type="NCBI Taxonomy" id="332648"/>
    <lineage>
        <taxon>Eukaryota</taxon>
        <taxon>Fungi</taxon>
        <taxon>Dikarya</taxon>
        <taxon>Ascomycota</taxon>
        <taxon>Pezizomycotina</taxon>
        <taxon>Leotiomycetes</taxon>
        <taxon>Helotiales</taxon>
        <taxon>Sclerotiniaceae</taxon>
        <taxon>Botrytis</taxon>
    </lineage>
</organism>
<dbReference type="RefSeq" id="XP_001551073.1">
    <property type="nucleotide sequence ID" value="XM_001551023.2"/>
</dbReference>
<protein>
    <submittedName>
        <fullName evidence="2">Uncharacterized protein</fullName>
    </submittedName>
</protein>
<dbReference type="OMA" id="PFAWQRD"/>
<name>A0A384J9Z1_BOTFB</name>
<dbReference type="GeneID" id="5431551"/>
<proteinExistence type="predicted"/>
<accession>A0A384J9Z1</accession>
<dbReference type="VEuPathDB" id="FungiDB:Bcin02g07630"/>
<reference evidence="2 3" key="2">
    <citation type="journal article" date="2012" name="Eukaryot. Cell">
        <title>Genome update of Botrytis cinerea strains B05.10 and T4.</title>
        <authorList>
            <person name="Staats M."/>
            <person name="van Kan J.A."/>
        </authorList>
    </citation>
    <scope>NUCLEOTIDE SEQUENCE [LARGE SCALE GENOMIC DNA]</scope>
    <source>
        <strain evidence="2 3">B05.10</strain>
    </source>
</reference>
<feature type="signal peptide" evidence="1">
    <location>
        <begin position="1"/>
        <end position="24"/>
    </location>
</feature>
<sequence>MFSPIVHLSYTFVVLTSILTHVKADCASYGIDFQNGGNYFINSADTSNFTAVTQFTGCTGEAEVILVAPNDDSWECSDIETQPDSTNMLSTCPISKNQMYSGTWTIVILANNGNGASFAAQRTFELTVGTQATVTYIPTVNITNVVTPSITLPTTITDTDSSTLPAVTVTEASATAKRTVTITPHKVTITKTTTSTRTITSRKYTFPIVTVTRTASCRLPTKPPMQDVYPNYHFLLLAQSITSNSSVKRTAIPAPAAAVITPAPRANPESRDAVVDITNVLGRRAVGRVIAKKLKKRAPDVPTVTVTDTTTSDWITSTITSTAATTTFFSTSTLTTVTTVTPAPVTVRTGVTTATITAPTPTSTKTTQTFTVTTVTSTITYKYAITITKTTTPASVVATCTSKGGSIV</sequence>
<dbReference type="AlphaFoldDB" id="A0A384J9Z1"/>
<evidence type="ECO:0000313" key="2">
    <source>
        <dbReference type="EMBL" id="ATZ47488.1"/>
    </source>
</evidence>
<dbReference type="Proteomes" id="UP000001798">
    <property type="component" value="Chromosome 2"/>
</dbReference>